<protein>
    <submittedName>
        <fullName evidence="2">Uncharacterized protein</fullName>
    </submittedName>
</protein>
<dbReference type="Ensembl" id="ENSCSAVT00000018254.1">
    <property type="protein sequence ID" value="ENSCSAVP00000018057.1"/>
    <property type="gene ID" value="ENSCSAVG00000010628.1"/>
</dbReference>
<evidence type="ECO:0000256" key="1">
    <source>
        <dbReference type="SAM" id="MobiDB-lite"/>
    </source>
</evidence>
<evidence type="ECO:0000313" key="2">
    <source>
        <dbReference type="Ensembl" id="ENSCSAVP00000018057.1"/>
    </source>
</evidence>
<dbReference type="InParanoid" id="H2ZKE1"/>
<dbReference type="AlphaFoldDB" id="H2ZKE1"/>
<organism evidence="2 3">
    <name type="scientific">Ciona savignyi</name>
    <name type="common">Pacific transparent sea squirt</name>
    <dbReference type="NCBI Taxonomy" id="51511"/>
    <lineage>
        <taxon>Eukaryota</taxon>
        <taxon>Metazoa</taxon>
        <taxon>Chordata</taxon>
        <taxon>Tunicata</taxon>
        <taxon>Ascidiacea</taxon>
        <taxon>Phlebobranchia</taxon>
        <taxon>Cionidae</taxon>
        <taxon>Ciona</taxon>
    </lineage>
</organism>
<name>H2ZKE1_CIOSA</name>
<reference evidence="2" key="3">
    <citation type="submission" date="2025-09" db="UniProtKB">
        <authorList>
            <consortium name="Ensembl"/>
        </authorList>
    </citation>
    <scope>IDENTIFICATION</scope>
</reference>
<proteinExistence type="predicted"/>
<dbReference type="HOGENOM" id="CLU_1418105_0_0_1"/>
<sequence>MDVRLGGKSRDINSNMFTTFQALLDGVKAEKTTQSLKKQLKTNLEKKPPEHLDLVDSVAVIDLADENADTTPLATVYSPSKLKVLKPVSGAVCIPNVEGASVTFSQGDGAAVASWGEESEKEEKSNRVSLRPRRVRQMPKRGYLNDPQYETDFSIDWDEFGFDDPDIFPSEDCGTFEDPHSMGKPHHRKPFS</sequence>
<dbReference type="Proteomes" id="UP000007875">
    <property type="component" value="Unassembled WGS sequence"/>
</dbReference>
<reference evidence="3" key="1">
    <citation type="submission" date="2003-08" db="EMBL/GenBank/DDBJ databases">
        <authorList>
            <person name="Birren B."/>
            <person name="Nusbaum C."/>
            <person name="Abebe A."/>
            <person name="Abouelleil A."/>
            <person name="Adekoya E."/>
            <person name="Ait-zahra M."/>
            <person name="Allen N."/>
            <person name="Allen T."/>
            <person name="An P."/>
            <person name="Anderson M."/>
            <person name="Anderson S."/>
            <person name="Arachchi H."/>
            <person name="Armbruster J."/>
            <person name="Bachantsang P."/>
            <person name="Baldwin J."/>
            <person name="Barry A."/>
            <person name="Bayul T."/>
            <person name="Blitshsteyn B."/>
            <person name="Bloom T."/>
            <person name="Blye J."/>
            <person name="Boguslavskiy L."/>
            <person name="Borowsky M."/>
            <person name="Boukhgalter B."/>
            <person name="Brunache A."/>
            <person name="Butler J."/>
            <person name="Calixte N."/>
            <person name="Calvo S."/>
            <person name="Camarata J."/>
            <person name="Campo K."/>
            <person name="Chang J."/>
            <person name="Cheshatsang Y."/>
            <person name="Citroen M."/>
            <person name="Collymore A."/>
            <person name="Considine T."/>
            <person name="Cook A."/>
            <person name="Cooke P."/>
            <person name="Corum B."/>
            <person name="Cuomo C."/>
            <person name="David R."/>
            <person name="Dawoe T."/>
            <person name="Degray S."/>
            <person name="Dodge S."/>
            <person name="Dooley K."/>
            <person name="Dorje P."/>
            <person name="Dorjee K."/>
            <person name="Dorris L."/>
            <person name="Duffey N."/>
            <person name="Dupes A."/>
            <person name="Elkins T."/>
            <person name="Engels R."/>
            <person name="Erickson J."/>
            <person name="Farina A."/>
            <person name="Faro S."/>
            <person name="Ferreira P."/>
            <person name="Fischer H."/>
            <person name="Fitzgerald M."/>
            <person name="Foley K."/>
            <person name="Gage D."/>
            <person name="Galagan J."/>
            <person name="Gearin G."/>
            <person name="Gnerre S."/>
            <person name="Gnirke A."/>
            <person name="Goyette A."/>
            <person name="Graham J."/>
            <person name="Grandbois E."/>
            <person name="Gyaltsen K."/>
            <person name="Hafez N."/>
            <person name="Hagopian D."/>
            <person name="Hagos B."/>
            <person name="Hall J."/>
            <person name="Hatcher B."/>
            <person name="Heller A."/>
            <person name="Higgins H."/>
            <person name="Honan T."/>
            <person name="Horn A."/>
            <person name="Houde N."/>
            <person name="Hughes L."/>
            <person name="Hulme W."/>
            <person name="Husby E."/>
            <person name="Iliev I."/>
            <person name="Jaffe D."/>
            <person name="Jones C."/>
            <person name="Kamal M."/>
            <person name="Kamat A."/>
            <person name="Kamvysselis M."/>
            <person name="Karlsson E."/>
            <person name="Kells C."/>
            <person name="Kieu A."/>
            <person name="Kisner P."/>
            <person name="Kodira C."/>
            <person name="Kulbokas E."/>
            <person name="Labutti K."/>
            <person name="Lama D."/>
            <person name="Landers T."/>
            <person name="Leger J."/>
            <person name="Levine S."/>
            <person name="Lewis D."/>
            <person name="Lewis T."/>
            <person name="Lindblad-toh K."/>
            <person name="Liu X."/>
            <person name="Lokyitsang T."/>
            <person name="Lokyitsang Y."/>
            <person name="Lucien O."/>
            <person name="Lui A."/>
            <person name="Ma L.J."/>
            <person name="Mabbitt R."/>
            <person name="Macdonald J."/>
            <person name="Maclean C."/>
            <person name="Major J."/>
            <person name="Manning J."/>
            <person name="Marabella R."/>
            <person name="Maru K."/>
            <person name="Matthews C."/>
            <person name="Mauceli E."/>
            <person name="Mccarthy M."/>
            <person name="Mcdonough S."/>
            <person name="Mcghee T."/>
            <person name="Meldrim J."/>
            <person name="Meneus L."/>
            <person name="Mesirov J."/>
            <person name="Mihalev A."/>
            <person name="Mihova T."/>
            <person name="Mikkelsen T."/>
            <person name="Mlenga V."/>
            <person name="Moru K."/>
            <person name="Mozes J."/>
            <person name="Mulrain L."/>
            <person name="Munson G."/>
            <person name="Naylor J."/>
            <person name="Newes C."/>
            <person name="Nguyen C."/>
            <person name="Nguyen N."/>
            <person name="Nguyen T."/>
            <person name="Nicol R."/>
            <person name="Nielsen C."/>
            <person name="Nizzari M."/>
            <person name="Norbu C."/>
            <person name="Norbu N."/>
            <person name="O'donnell P."/>
            <person name="Okoawo O."/>
            <person name="O'leary S."/>
            <person name="Omotosho B."/>
            <person name="O'neill K."/>
            <person name="Osman S."/>
            <person name="Parker S."/>
            <person name="Perrin D."/>
            <person name="Phunkhang P."/>
            <person name="Piqani B."/>
            <person name="Purcell S."/>
            <person name="Rachupka T."/>
            <person name="Ramasamy U."/>
            <person name="Rameau R."/>
            <person name="Ray V."/>
            <person name="Raymond C."/>
            <person name="Retta R."/>
            <person name="Richardson S."/>
            <person name="Rise C."/>
            <person name="Rodriguez J."/>
            <person name="Rogers J."/>
            <person name="Rogov P."/>
            <person name="Rutman M."/>
            <person name="Schupbach R."/>
            <person name="Seaman C."/>
            <person name="Settipalli S."/>
            <person name="Sharpe T."/>
            <person name="Sheridan J."/>
            <person name="Sherpa N."/>
            <person name="Shi J."/>
            <person name="Smirnov S."/>
            <person name="Smith C."/>
            <person name="Sougnez C."/>
            <person name="Spencer B."/>
            <person name="Stalker J."/>
            <person name="Stange-thomann N."/>
            <person name="Stavropoulos S."/>
            <person name="Stetson K."/>
            <person name="Stone C."/>
            <person name="Stone S."/>
            <person name="Stubbs M."/>
            <person name="Talamas J."/>
            <person name="Tchuinga P."/>
            <person name="Tenzing P."/>
            <person name="Tesfaye S."/>
            <person name="Theodore J."/>
            <person name="Thoulutsang Y."/>
            <person name="Topham K."/>
            <person name="Towey S."/>
            <person name="Tsamla T."/>
            <person name="Tsomo N."/>
            <person name="Vallee D."/>
            <person name="Vassiliev H."/>
            <person name="Venkataraman V."/>
            <person name="Vinson J."/>
            <person name="Vo A."/>
            <person name="Wade C."/>
            <person name="Wang S."/>
            <person name="Wangchuk T."/>
            <person name="Wangdi T."/>
            <person name="Whittaker C."/>
            <person name="Wilkinson J."/>
            <person name="Wu Y."/>
            <person name="Wyman D."/>
            <person name="Yadav S."/>
            <person name="Yang S."/>
            <person name="Yang X."/>
            <person name="Yeager S."/>
            <person name="Yee E."/>
            <person name="Young G."/>
            <person name="Zainoun J."/>
            <person name="Zembeck L."/>
            <person name="Zimmer A."/>
            <person name="Zody M."/>
            <person name="Lander E."/>
        </authorList>
    </citation>
    <scope>NUCLEOTIDE SEQUENCE [LARGE SCALE GENOMIC DNA]</scope>
</reference>
<reference evidence="2" key="2">
    <citation type="submission" date="2025-08" db="UniProtKB">
        <authorList>
            <consortium name="Ensembl"/>
        </authorList>
    </citation>
    <scope>IDENTIFICATION</scope>
</reference>
<feature type="region of interest" description="Disordered" evidence="1">
    <location>
        <begin position="166"/>
        <end position="192"/>
    </location>
</feature>
<evidence type="ECO:0000313" key="3">
    <source>
        <dbReference type="Proteomes" id="UP000007875"/>
    </source>
</evidence>
<accession>H2ZKE1</accession>
<dbReference type="eggNOG" id="ENOG502RTS9">
    <property type="taxonomic scope" value="Eukaryota"/>
</dbReference>
<keyword evidence="3" id="KW-1185">Reference proteome</keyword>
<feature type="compositionally biased region" description="Basic residues" evidence="1">
    <location>
        <begin position="183"/>
        <end position="192"/>
    </location>
</feature>